<dbReference type="EMBL" id="CM002923">
    <property type="protein sequence ID" value="KGN61661.1"/>
    <property type="molecule type" value="Genomic_DNA"/>
</dbReference>
<proteinExistence type="predicted"/>
<organism evidence="1 2">
    <name type="scientific">Cucumis sativus</name>
    <name type="common">Cucumber</name>
    <dbReference type="NCBI Taxonomy" id="3659"/>
    <lineage>
        <taxon>Eukaryota</taxon>
        <taxon>Viridiplantae</taxon>
        <taxon>Streptophyta</taxon>
        <taxon>Embryophyta</taxon>
        <taxon>Tracheophyta</taxon>
        <taxon>Spermatophyta</taxon>
        <taxon>Magnoliopsida</taxon>
        <taxon>eudicotyledons</taxon>
        <taxon>Gunneridae</taxon>
        <taxon>Pentapetalae</taxon>
        <taxon>rosids</taxon>
        <taxon>fabids</taxon>
        <taxon>Cucurbitales</taxon>
        <taxon>Cucurbitaceae</taxon>
        <taxon>Benincaseae</taxon>
        <taxon>Cucumis</taxon>
    </lineage>
</organism>
<gene>
    <name evidence="1" type="ORF">Csa_2G222040</name>
</gene>
<accession>A0A0A0LNT1</accession>
<dbReference type="AlphaFoldDB" id="A0A0A0LNT1"/>
<reference evidence="1 2" key="2">
    <citation type="journal article" date="2009" name="PLoS ONE">
        <title>An integrated genetic and cytogenetic map of the cucumber genome.</title>
        <authorList>
            <person name="Ren Y."/>
            <person name="Zhang Z."/>
            <person name="Liu J."/>
            <person name="Staub J.E."/>
            <person name="Han Y."/>
            <person name="Cheng Z."/>
            <person name="Li X."/>
            <person name="Lu J."/>
            <person name="Miao H."/>
            <person name="Kang H."/>
            <person name="Xie B."/>
            <person name="Gu X."/>
            <person name="Wang X."/>
            <person name="Du Y."/>
            <person name="Jin W."/>
            <person name="Huang S."/>
        </authorList>
    </citation>
    <scope>NUCLEOTIDE SEQUENCE [LARGE SCALE GENOMIC DNA]</scope>
    <source>
        <strain evidence="2">cv. 9930</strain>
    </source>
</reference>
<name>A0A0A0LNT1_CUCSA</name>
<dbReference type="Gramene" id="KGN61661">
    <property type="protein sequence ID" value="KGN61661"/>
    <property type="gene ID" value="Csa_2G222040"/>
</dbReference>
<reference evidence="1 2" key="4">
    <citation type="journal article" date="2011" name="BMC Genomics">
        <title>RNA-Seq improves annotation of protein-coding genes in the cucumber genome.</title>
        <authorList>
            <person name="Li Z."/>
            <person name="Zhang Z."/>
            <person name="Yan P."/>
            <person name="Huang S."/>
            <person name="Fei Z."/>
            <person name="Lin K."/>
        </authorList>
    </citation>
    <scope>NUCLEOTIDE SEQUENCE [LARGE SCALE GENOMIC DNA]</scope>
    <source>
        <strain evidence="2">cv. 9930</strain>
    </source>
</reference>
<evidence type="ECO:0000313" key="2">
    <source>
        <dbReference type="Proteomes" id="UP000029981"/>
    </source>
</evidence>
<protein>
    <submittedName>
        <fullName evidence="1">Uncharacterized protein</fullName>
    </submittedName>
</protein>
<keyword evidence="2" id="KW-1185">Reference proteome</keyword>
<sequence length="69" mass="8155">MVFFPPEIINFLVFMLTRKFRASRRSEARHWKDKKIYTYKPTLLYNSVSQQPCTAAAKFYGSMGLFVEP</sequence>
<evidence type="ECO:0000313" key="1">
    <source>
        <dbReference type="EMBL" id="KGN61661.1"/>
    </source>
</evidence>
<dbReference type="Proteomes" id="UP000029981">
    <property type="component" value="Chromosome 2"/>
</dbReference>
<reference evidence="1 2" key="3">
    <citation type="journal article" date="2010" name="BMC Genomics">
        <title>Transcriptome sequencing and comparative analysis of cucumber flowers with different sex types.</title>
        <authorList>
            <person name="Guo S."/>
            <person name="Zheng Y."/>
            <person name="Joung J.G."/>
            <person name="Liu S."/>
            <person name="Zhang Z."/>
            <person name="Crasta O.R."/>
            <person name="Sobral B.W."/>
            <person name="Xu Y."/>
            <person name="Huang S."/>
            <person name="Fei Z."/>
        </authorList>
    </citation>
    <scope>NUCLEOTIDE SEQUENCE [LARGE SCALE GENOMIC DNA]</scope>
    <source>
        <strain evidence="2">cv. 9930</strain>
    </source>
</reference>
<reference evidence="1 2" key="1">
    <citation type="journal article" date="2009" name="Nat. Genet.">
        <title>The genome of the cucumber, Cucumis sativus L.</title>
        <authorList>
            <person name="Huang S."/>
            <person name="Li R."/>
            <person name="Zhang Z."/>
            <person name="Li L."/>
            <person name="Gu X."/>
            <person name="Fan W."/>
            <person name="Lucas W.J."/>
            <person name="Wang X."/>
            <person name="Xie B."/>
            <person name="Ni P."/>
            <person name="Ren Y."/>
            <person name="Zhu H."/>
            <person name="Li J."/>
            <person name="Lin K."/>
            <person name="Jin W."/>
            <person name="Fei Z."/>
            <person name="Li G."/>
            <person name="Staub J."/>
            <person name="Kilian A."/>
            <person name="van der Vossen E.A."/>
            <person name="Wu Y."/>
            <person name="Guo J."/>
            <person name="He J."/>
            <person name="Jia Z."/>
            <person name="Ren Y."/>
            <person name="Tian G."/>
            <person name="Lu Y."/>
            <person name="Ruan J."/>
            <person name="Qian W."/>
            <person name="Wang M."/>
            <person name="Huang Q."/>
            <person name="Li B."/>
            <person name="Xuan Z."/>
            <person name="Cao J."/>
            <person name="Asan"/>
            <person name="Wu Z."/>
            <person name="Zhang J."/>
            <person name="Cai Q."/>
            <person name="Bai Y."/>
            <person name="Zhao B."/>
            <person name="Han Y."/>
            <person name="Li Y."/>
            <person name="Li X."/>
            <person name="Wang S."/>
            <person name="Shi Q."/>
            <person name="Liu S."/>
            <person name="Cho W.K."/>
            <person name="Kim J.Y."/>
            <person name="Xu Y."/>
            <person name="Heller-Uszynska K."/>
            <person name="Miao H."/>
            <person name="Cheng Z."/>
            <person name="Zhang S."/>
            <person name="Wu J."/>
            <person name="Yang Y."/>
            <person name="Kang H."/>
            <person name="Li M."/>
            <person name="Liang H."/>
            <person name="Ren X."/>
            <person name="Shi Z."/>
            <person name="Wen M."/>
            <person name="Jian M."/>
            <person name="Yang H."/>
            <person name="Zhang G."/>
            <person name="Yang Z."/>
            <person name="Chen R."/>
            <person name="Liu S."/>
            <person name="Li J."/>
            <person name="Ma L."/>
            <person name="Liu H."/>
            <person name="Zhou Y."/>
            <person name="Zhao J."/>
            <person name="Fang X."/>
            <person name="Li G."/>
            <person name="Fang L."/>
            <person name="Li Y."/>
            <person name="Liu D."/>
            <person name="Zheng H."/>
            <person name="Zhang Y."/>
            <person name="Qin N."/>
            <person name="Li Z."/>
            <person name="Yang G."/>
            <person name="Yang S."/>
            <person name="Bolund L."/>
            <person name="Kristiansen K."/>
            <person name="Zheng H."/>
            <person name="Li S."/>
            <person name="Zhang X."/>
            <person name="Yang H."/>
            <person name="Wang J."/>
            <person name="Sun R."/>
            <person name="Zhang B."/>
            <person name="Jiang S."/>
            <person name="Wang J."/>
            <person name="Du Y."/>
            <person name="Li S."/>
        </authorList>
    </citation>
    <scope>NUCLEOTIDE SEQUENCE [LARGE SCALE GENOMIC DNA]</scope>
    <source>
        <strain evidence="2">cv. 9930</strain>
    </source>
</reference>